<keyword evidence="9" id="KW-1185">Reference proteome</keyword>
<dbReference type="STRING" id="1291764.GCA_001311235_02134"/>
<proteinExistence type="predicted"/>
<evidence type="ECO:0000259" key="7">
    <source>
        <dbReference type="Pfam" id="PF04024"/>
    </source>
</evidence>
<keyword evidence="2" id="KW-1003">Cell membrane</keyword>
<name>A0A2A5RME4_9LACT</name>
<dbReference type="PANTHER" id="PTHR33885">
    <property type="entry name" value="PHAGE SHOCK PROTEIN C"/>
    <property type="match status" value="1"/>
</dbReference>
<comment type="subcellular location">
    <subcellularLocation>
        <location evidence="1">Cell membrane</location>
        <topology evidence="1">Single-pass membrane protein</topology>
    </subcellularLocation>
</comment>
<organism evidence="8 9">
    <name type="scientific">Lactococcus fujiensis JCM 16395</name>
    <dbReference type="NCBI Taxonomy" id="1291764"/>
    <lineage>
        <taxon>Bacteria</taxon>
        <taxon>Bacillati</taxon>
        <taxon>Bacillota</taxon>
        <taxon>Bacilli</taxon>
        <taxon>Lactobacillales</taxon>
        <taxon>Streptococcaceae</taxon>
        <taxon>Lactococcus</taxon>
    </lineage>
</organism>
<evidence type="ECO:0000313" key="9">
    <source>
        <dbReference type="Proteomes" id="UP000218181"/>
    </source>
</evidence>
<feature type="domain" description="Phage shock protein PspC N-terminal" evidence="7">
    <location>
        <begin position="4"/>
        <end position="64"/>
    </location>
</feature>
<dbReference type="OrthoDB" id="9815286at2"/>
<dbReference type="InterPro" id="IPR007168">
    <property type="entry name" value="Phageshock_PspC_N"/>
</dbReference>
<feature type="transmembrane region" description="Helical" evidence="6">
    <location>
        <begin position="37"/>
        <end position="62"/>
    </location>
</feature>
<feature type="transmembrane region" description="Helical" evidence="6">
    <location>
        <begin position="12"/>
        <end position="31"/>
    </location>
</feature>
<protein>
    <submittedName>
        <fullName evidence="8">Stress-responsive transcriptional regulator, PspC family</fullName>
    </submittedName>
</protein>
<evidence type="ECO:0000256" key="2">
    <source>
        <dbReference type="ARBA" id="ARBA00022475"/>
    </source>
</evidence>
<reference evidence="8 9" key="1">
    <citation type="submission" date="2014-12" db="EMBL/GenBank/DDBJ databases">
        <title>Draft genome sequences of 10 type strains of Lactococcus.</title>
        <authorList>
            <person name="Sun Z."/>
            <person name="Zhong Z."/>
            <person name="Liu W."/>
            <person name="Zhang W."/>
            <person name="Zhang H."/>
        </authorList>
    </citation>
    <scope>NUCLEOTIDE SEQUENCE [LARGE SCALE GENOMIC DNA]</scope>
    <source>
        <strain evidence="8 9">JCM 16395</strain>
    </source>
</reference>
<dbReference type="Proteomes" id="UP000218181">
    <property type="component" value="Unassembled WGS sequence"/>
</dbReference>
<evidence type="ECO:0000256" key="5">
    <source>
        <dbReference type="ARBA" id="ARBA00023136"/>
    </source>
</evidence>
<dbReference type="RefSeq" id="WP_054639600.1">
    <property type="nucleotide sequence ID" value="NZ_BBAL01000007.1"/>
</dbReference>
<keyword evidence="5 6" id="KW-0472">Membrane</keyword>
<sequence>MTSRKLTKSNQNVWVTGVIAGLGEYFGWGAGRITAMRIAFIIALIVGYGTPVFVYIVASLLIPKRA</sequence>
<comment type="caution">
    <text evidence="8">The sequence shown here is derived from an EMBL/GenBank/DDBJ whole genome shotgun (WGS) entry which is preliminary data.</text>
</comment>
<dbReference type="AlphaFoldDB" id="A0A2A5RME4"/>
<accession>A0A2A5RME4</accession>
<keyword evidence="4 6" id="KW-1133">Transmembrane helix</keyword>
<evidence type="ECO:0000313" key="8">
    <source>
        <dbReference type="EMBL" id="PCS00491.1"/>
    </source>
</evidence>
<evidence type="ECO:0000256" key="4">
    <source>
        <dbReference type="ARBA" id="ARBA00022989"/>
    </source>
</evidence>
<dbReference type="InterPro" id="IPR052027">
    <property type="entry name" value="PspC"/>
</dbReference>
<dbReference type="GO" id="GO:0005886">
    <property type="term" value="C:plasma membrane"/>
    <property type="evidence" value="ECO:0007669"/>
    <property type="project" value="UniProtKB-SubCell"/>
</dbReference>
<dbReference type="Pfam" id="PF04024">
    <property type="entry name" value="PspC"/>
    <property type="match status" value="1"/>
</dbReference>
<evidence type="ECO:0000256" key="1">
    <source>
        <dbReference type="ARBA" id="ARBA00004162"/>
    </source>
</evidence>
<keyword evidence="3 6" id="KW-0812">Transmembrane</keyword>
<gene>
    <name evidence="8" type="ORF">RT41_GL001378</name>
</gene>
<evidence type="ECO:0000256" key="6">
    <source>
        <dbReference type="SAM" id="Phobius"/>
    </source>
</evidence>
<dbReference type="EMBL" id="JXJU01000004">
    <property type="protein sequence ID" value="PCS00491.1"/>
    <property type="molecule type" value="Genomic_DNA"/>
</dbReference>
<evidence type="ECO:0000256" key="3">
    <source>
        <dbReference type="ARBA" id="ARBA00022692"/>
    </source>
</evidence>
<dbReference type="PANTHER" id="PTHR33885:SF3">
    <property type="entry name" value="PHAGE SHOCK PROTEIN C"/>
    <property type="match status" value="1"/>
</dbReference>